<dbReference type="Gene3D" id="2.60.40.150">
    <property type="entry name" value="C2 domain"/>
    <property type="match status" value="2"/>
</dbReference>
<dbReference type="PANTHER" id="PTHR46980">
    <property type="entry name" value="TRICALBIN-1-RELATED"/>
    <property type="match status" value="1"/>
</dbReference>
<feature type="non-terminal residue" evidence="3">
    <location>
        <position position="1"/>
    </location>
</feature>
<dbReference type="CDD" id="cd00030">
    <property type="entry name" value="C2"/>
    <property type="match status" value="2"/>
</dbReference>
<gene>
    <name evidence="3" type="ORF">MNOR_LOCUS2021</name>
</gene>
<evidence type="ECO:0000313" key="3">
    <source>
        <dbReference type="EMBL" id="CAL4061271.1"/>
    </source>
</evidence>
<feature type="compositionally biased region" description="Low complexity" evidence="1">
    <location>
        <begin position="295"/>
        <end position="305"/>
    </location>
</feature>
<protein>
    <recommendedName>
        <fullName evidence="2">C2 domain-containing protein</fullName>
    </recommendedName>
</protein>
<proteinExistence type="predicted"/>
<reference evidence="3 4" key="1">
    <citation type="submission" date="2024-05" db="EMBL/GenBank/DDBJ databases">
        <authorList>
            <person name="Wallberg A."/>
        </authorList>
    </citation>
    <scope>NUCLEOTIDE SEQUENCE [LARGE SCALE GENOMIC DNA]</scope>
</reference>
<feature type="compositionally biased region" description="Pro residues" evidence="1">
    <location>
        <begin position="497"/>
        <end position="508"/>
    </location>
</feature>
<dbReference type="InterPro" id="IPR052455">
    <property type="entry name" value="Tricalbin_domain"/>
</dbReference>
<dbReference type="PROSITE" id="PS50004">
    <property type="entry name" value="C2"/>
    <property type="match status" value="2"/>
</dbReference>
<feature type="region of interest" description="Disordered" evidence="1">
    <location>
        <begin position="602"/>
        <end position="642"/>
    </location>
</feature>
<dbReference type="InterPro" id="IPR000008">
    <property type="entry name" value="C2_dom"/>
</dbReference>
<feature type="region of interest" description="Disordered" evidence="1">
    <location>
        <begin position="698"/>
        <end position="718"/>
    </location>
</feature>
<accession>A0AAV2PPB7</accession>
<evidence type="ECO:0000259" key="2">
    <source>
        <dbReference type="PROSITE" id="PS50004"/>
    </source>
</evidence>
<dbReference type="SUPFAM" id="SSF49562">
    <property type="entry name" value="C2 domain (Calcium/lipid-binding domain, CaLB)"/>
    <property type="match status" value="2"/>
</dbReference>
<feature type="region of interest" description="Disordered" evidence="1">
    <location>
        <begin position="268"/>
        <end position="305"/>
    </location>
</feature>
<dbReference type="Pfam" id="PF00168">
    <property type="entry name" value="C2"/>
    <property type="match status" value="2"/>
</dbReference>
<dbReference type="InterPro" id="IPR035892">
    <property type="entry name" value="C2_domain_sf"/>
</dbReference>
<evidence type="ECO:0000313" key="4">
    <source>
        <dbReference type="Proteomes" id="UP001497623"/>
    </source>
</evidence>
<name>A0AAV2PPB7_MEGNR</name>
<keyword evidence="4" id="KW-1185">Reference proteome</keyword>
<dbReference type="Proteomes" id="UP001497623">
    <property type="component" value="Unassembled WGS sequence"/>
</dbReference>
<dbReference type="SMART" id="SM00239">
    <property type="entry name" value="C2"/>
    <property type="match status" value="2"/>
</dbReference>
<organism evidence="3 4">
    <name type="scientific">Meganyctiphanes norvegica</name>
    <name type="common">Northern krill</name>
    <name type="synonym">Thysanopoda norvegica</name>
    <dbReference type="NCBI Taxonomy" id="48144"/>
    <lineage>
        <taxon>Eukaryota</taxon>
        <taxon>Metazoa</taxon>
        <taxon>Ecdysozoa</taxon>
        <taxon>Arthropoda</taxon>
        <taxon>Crustacea</taxon>
        <taxon>Multicrustacea</taxon>
        <taxon>Malacostraca</taxon>
        <taxon>Eumalacostraca</taxon>
        <taxon>Eucarida</taxon>
        <taxon>Euphausiacea</taxon>
        <taxon>Euphausiidae</taxon>
        <taxon>Meganyctiphanes</taxon>
    </lineage>
</organism>
<evidence type="ECO:0000256" key="1">
    <source>
        <dbReference type="SAM" id="MobiDB-lite"/>
    </source>
</evidence>
<feature type="region of interest" description="Disordered" evidence="1">
    <location>
        <begin position="497"/>
        <end position="518"/>
    </location>
</feature>
<dbReference type="AlphaFoldDB" id="A0AAV2PPB7"/>
<dbReference type="EMBL" id="CAXKWB010000577">
    <property type="protein sequence ID" value="CAL4061271.1"/>
    <property type="molecule type" value="Genomic_DNA"/>
</dbReference>
<sequence>GLSSDEAKWVVVYLGGQSQVLSTITPNNWEGRCSFLLTESPSNHQLLFKIKGKRLITTTLTQYEIPLVQYGLEMSRGADIVLQRKGKVMGSVPSLHLHLEYTPLTPLNLEADLPQTLMEHNEGGGVLTIMIHGADNLPMPDPLRPPSPYCLVFTNRRKVKTTHYVCGDVNPRWECGIEVLVTDLINVCISFAVCTLHTTIQDSELIGLYTMSLSVVELPMIRSMLPLTRSLNSPTVNENTQCNMPSVTVSLVFRQIASVTCNTETQNLHSDTQQDVNYSPEAPEKKNSINIKQMRTSSSSSTGQRRLSLGLIDDDDETKPKKWLSQAKQLLVRDGEFTGHQSLGEILASGQSLMDFTIISGKDLESKDLNGYSDPYCVVKVNGDVVYRTRVRKKTLNPIWDECLMTPILRDQDIMIITLWDHDTFGLRDFLGSVTLKEEDIKLMAKGESSVWCQLEGVKTGQLEVRVKVFSSDFQLQNHDNPQNIVSPLPCAPLQPRPSLPICPPTPPDDVASSSGEDSGILLPDPENHGIIENLSSIVVNSSINEDNDDAFDKCNPDQMPKANIIQNKLTPLHLSPAKPSPKIRCSSRLFSGAFSKGRSKIKDTDTSVEFSNRSSTQKEKSAEPFINKDETRSNTDDGKNKANKYVKHENHWKSNWLYKNKRKSKSEELLDRDEQLPEISADIPLVMVPSHYSEDEYATSEASSNQTAFSKQRKKTDGGFKAVKEKVRKGLKPLRRFRSEANFGDPPPLHSKLQAYSQEINFGGSSKIDTSGHKHLISHAKSQPNLPMQLSEFSTSVPSIKGITSKQLHVISMEEKTCKL</sequence>
<dbReference type="PANTHER" id="PTHR46980:SF2">
    <property type="entry name" value="TRICALBIN-1-RELATED"/>
    <property type="match status" value="1"/>
</dbReference>
<comment type="caution">
    <text evidence="3">The sequence shown here is derived from an EMBL/GenBank/DDBJ whole genome shotgun (WGS) entry which is preliminary data.</text>
</comment>
<feature type="domain" description="C2" evidence="2">
    <location>
        <begin position="103"/>
        <end position="227"/>
    </location>
</feature>
<feature type="compositionally biased region" description="Polar residues" evidence="1">
    <location>
        <begin position="268"/>
        <end position="277"/>
    </location>
</feature>
<feature type="domain" description="C2" evidence="2">
    <location>
        <begin position="333"/>
        <end position="453"/>
    </location>
</feature>
<feature type="compositionally biased region" description="Polar residues" evidence="1">
    <location>
        <begin position="701"/>
        <end position="711"/>
    </location>
</feature>
<feature type="compositionally biased region" description="Basic and acidic residues" evidence="1">
    <location>
        <begin position="617"/>
        <end position="642"/>
    </location>
</feature>